<dbReference type="SUPFAM" id="SSF52047">
    <property type="entry name" value="RNI-like"/>
    <property type="match status" value="1"/>
</dbReference>
<proteinExistence type="predicted"/>
<dbReference type="Proteomes" id="UP000582837">
    <property type="component" value="Unassembled WGS sequence"/>
</dbReference>
<keyword evidence="2" id="KW-1185">Reference proteome</keyword>
<evidence type="ECO:0000313" key="1">
    <source>
        <dbReference type="EMBL" id="MBB6073982.1"/>
    </source>
</evidence>
<organism evidence="1 2">
    <name type="scientific">Longimicrobium terrae</name>
    <dbReference type="NCBI Taxonomy" id="1639882"/>
    <lineage>
        <taxon>Bacteria</taxon>
        <taxon>Pseudomonadati</taxon>
        <taxon>Gemmatimonadota</taxon>
        <taxon>Longimicrobiia</taxon>
        <taxon>Longimicrobiales</taxon>
        <taxon>Longimicrobiaceae</taxon>
        <taxon>Longimicrobium</taxon>
    </lineage>
</organism>
<accession>A0A841H7V6</accession>
<dbReference type="AlphaFoldDB" id="A0A841H7V6"/>
<sequence length="129" mass="13089">MDPDEFGGTLVRISGLDEAAALSPDTEGVFVSAPSEALFATLAARLPGLRHIITDGNTGGVTDAAVAHLAALGSLETLDLEWSAITDASLAVLAGLPALQWVDLGSVAAVTAEGLNALRAARPNLEIET</sequence>
<evidence type="ECO:0000313" key="2">
    <source>
        <dbReference type="Proteomes" id="UP000582837"/>
    </source>
</evidence>
<dbReference type="InterPro" id="IPR032675">
    <property type="entry name" value="LRR_dom_sf"/>
</dbReference>
<gene>
    <name evidence="1" type="ORF">HNQ61_005663</name>
</gene>
<dbReference type="EMBL" id="JACHIA010000035">
    <property type="protein sequence ID" value="MBB6073982.1"/>
    <property type="molecule type" value="Genomic_DNA"/>
</dbReference>
<name>A0A841H7V6_9BACT</name>
<protein>
    <recommendedName>
        <fullName evidence="3">Leucine-rich repeat domain-containing protein</fullName>
    </recommendedName>
</protein>
<evidence type="ECO:0008006" key="3">
    <source>
        <dbReference type="Google" id="ProtNLM"/>
    </source>
</evidence>
<dbReference type="RefSeq" id="WP_183685869.1">
    <property type="nucleotide sequence ID" value="NZ_JACHIA010000035.1"/>
</dbReference>
<comment type="caution">
    <text evidence="1">The sequence shown here is derived from an EMBL/GenBank/DDBJ whole genome shotgun (WGS) entry which is preliminary data.</text>
</comment>
<dbReference type="Gene3D" id="3.80.10.10">
    <property type="entry name" value="Ribonuclease Inhibitor"/>
    <property type="match status" value="1"/>
</dbReference>
<reference evidence="1 2" key="1">
    <citation type="submission" date="2020-08" db="EMBL/GenBank/DDBJ databases">
        <title>Genomic Encyclopedia of Type Strains, Phase IV (KMG-IV): sequencing the most valuable type-strain genomes for metagenomic binning, comparative biology and taxonomic classification.</title>
        <authorList>
            <person name="Goeker M."/>
        </authorList>
    </citation>
    <scope>NUCLEOTIDE SEQUENCE [LARGE SCALE GENOMIC DNA]</scope>
    <source>
        <strain evidence="1 2">DSM 29007</strain>
    </source>
</reference>